<keyword evidence="2" id="KW-0472">Membrane</keyword>
<accession>A0A671EVU4</accession>
<evidence type="ECO:0000256" key="2">
    <source>
        <dbReference type="SAM" id="Phobius"/>
    </source>
</evidence>
<reference evidence="3" key="5">
    <citation type="submission" date="2025-09" db="UniProtKB">
        <authorList>
            <consortium name="Ensembl"/>
        </authorList>
    </citation>
    <scope>IDENTIFICATION</scope>
</reference>
<dbReference type="OMA" id="TRNRCKE"/>
<evidence type="ECO:0000313" key="3">
    <source>
        <dbReference type="Ensembl" id="ENSRFEP00010014417.1"/>
    </source>
</evidence>
<reference evidence="3 4" key="2">
    <citation type="journal article" date="2018" name="Annu Rev Anim Biosci">
        <title>Bat Biology, Genomes, and the Bat1K Project: To Generate Chromosome-Level Genomes for All Living Bat Species.</title>
        <authorList>
            <person name="Teeling E.C."/>
            <person name="Vernes S.C."/>
            <person name="Davalos L.M."/>
            <person name="Ray D.A."/>
            <person name="Gilbert M.T.P."/>
            <person name="Myers E."/>
        </authorList>
    </citation>
    <scope>NUCLEOTIDE SEQUENCE</scope>
</reference>
<dbReference type="GeneTree" id="ENSGT00510000049560"/>
<feature type="region of interest" description="Disordered" evidence="1">
    <location>
        <begin position="78"/>
        <end position="127"/>
    </location>
</feature>
<keyword evidence="4" id="KW-1185">Reference proteome</keyword>
<protein>
    <recommendedName>
        <fullName evidence="5">Testis expressed 29</fullName>
    </recommendedName>
</protein>
<feature type="compositionally biased region" description="Low complexity" evidence="1">
    <location>
        <begin position="100"/>
        <end position="119"/>
    </location>
</feature>
<dbReference type="InParanoid" id="A0A671EVU4"/>
<reference evidence="3 4" key="1">
    <citation type="journal article" date="2015" name="Annu Rev Anim Biosci">
        <title>The Genome 10K Project: a way forward.</title>
        <authorList>
            <person name="Koepfli K.P."/>
            <person name="Paten B."/>
            <person name="O'Brien S.J."/>
            <person name="Koepfli K.P."/>
            <person name="Paten B."/>
            <person name="Antunes A."/>
            <person name="Belov K."/>
            <person name="Bustamante C."/>
            <person name="Castoe T.A."/>
            <person name="Clawson H."/>
            <person name="Crawford A.J."/>
            <person name="Diekhans M."/>
            <person name="Distel D."/>
            <person name="Durbin R."/>
            <person name="Earl D."/>
            <person name="Fujita M.K."/>
            <person name="Gamble T."/>
            <person name="Georges A."/>
            <person name="Gemmell N."/>
            <person name="Gilbert M.T."/>
            <person name="Graves J.M."/>
            <person name="Green R.E."/>
            <person name="Hickey G."/>
            <person name="Jarvis E.D."/>
            <person name="Johnson W."/>
            <person name="Komissarov A."/>
            <person name="Korf I."/>
            <person name="Kuhn R."/>
            <person name="Larkin D.M."/>
            <person name="Lewin H."/>
            <person name="Lopez J.V."/>
            <person name="Ma J."/>
            <person name="Marques-Bonet T."/>
            <person name="Miller W."/>
            <person name="Murphy R."/>
            <person name="Pevzner P."/>
            <person name="Shapiro B."/>
            <person name="Steiner C."/>
            <person name="Tamazian G."/>
            <person name="Venkatesh B."/>
            <person name="Wang J."/>
            <person name="Wayne R."/>
            <person name="Wiley E."/>
            <person name="Yang H."/>
            <person name="Zhang G."/>
            <person name="Haussler D."/>
            <person name="Ryder O."/>
            <person name="O'Brien S.J."/>
        </authorList>
    </citation>
    <scope>NUCLEOTIDE SEQUENCE</scope>
</reference>
<dbReference type="FunCoup" id="A0A671EVU4">
    <property type="interactions" value="2"/>
</dbReference>
<evidence type="ECO:0008006" key="5">
    <source>
        <dbReference type="Google" id="ProtNLM"/>
    </source>
</evidence>
<organism evidence="3 4">
    <name type="scientific">Rhinolophus ferrumequinum</name>
    <name type="common">Greater horseshoe bat</name>
    <dbReference type="NCBI Taxonomy" id="59479"/>
    <lineage>
        <taxon>Eukaryota</taxon>
        <taxon>Metazoa</taxon>
        <taxon>Chordata</taxon>
        <taxon>Craniata</taxon>
        <taxon>Vertebrata</taxon>
        <taxon>Euteleostomi</taxon>
        <taxon>Mammalia</taxon>
        <taxon>Eutheria</taxon>
        <taxon>Laurasiatheria</taxon>
        <taxon>Chiroptera</taxon>
        <taxon>Yinpterochiroptera</taxon>
        <taxon>Rhinolophoidea</taxon>
        <taxon>Rhinolophidae</taxon>
        <taxon>Rhinolophinae</taxon>
        <taxon>Rhinolophus</taxon>
    </lineage>
</organism>
<reference evidence="4" key="3">
    <citation type="submission" date="2018-12" db="EMBL/GenBank/DDBJ databases">
        <title>G10K-VGP greater horseshoe bat female genome, primary haplotype.</title>
        <authorList>
            <person name="Teeling E."/>
            <person name="Myers G."/>
            <person name="Vernes S."/>
            <person name="Pippel M."/>
            <person name="Winkler S."/>
            <person name="Fedrigo O."/>
            <person name="Rhie A."/>
            <person name="Koren S."/>
            <person name="Phillippy A."/>
            <person name="Lewin H."/>
            <person name="Damas J."/>
            <person name="Howe K."/>
            <person name="Mountcastle J."/>
            <person name="Jarvis E.D."/>
        </authorList>
    </citation>
    <scope>NUCLEOTIDE SEQUENCE [LARGE SCALE GENOMIC DNA]</scope>
</reference>
<keyword evidence="2" id="KW-0812">Transmembrane</keyword>
<dbReference type="AlphaFoldDB" id="A0A671EVU4"/>
<evidence type="ECO:0000313" key="4">
    <source>
        <dbReference type="Proteomes" id="UP000472240"/>
    </source>
</evidence>
<dbReference type="PANTHER" id="PTHR37339">
    <property type="entry name" value="TESTIS-EXPRESSED PROTEIN 29"/>
    <property type="match status" value="1"/>
</dbReference>
<proteinExistence type="predicted"/>
<dbReference type="Ensembl" id="ENSRFET00010015761.1">
    <property type="protein sequence ID" value="ENSRFEP00010014417.1"/>
    <property type="gene ID" value="ENSRFEG00010009777.1"/>
</dbReference>
<evidence type="ECO:0000256" key="1">
    <source>
        <dbReference type="SAM" id="MobiDB-lite"/>
    </source>
</evidence>
<feature type="transmembrane region" description="Helical" evidence="2">
    <location>
        <begin position="53"/>
        <end position="74"/>
    </location>
</feature>
<dbReference type="InterPro" id="IPR031685">
    <property type="entry name" value="TEX29"/>
</dbReference>
<keyword evidence="2" id="KW-1133">Transmembrane helix</keyword>
<dbReference type="Pfam" id="PF15839">
    <property type="entry name" value="TEX29"/>
    <property type="match status" value="1"/>
</dbReference>
<sequence length="149" mass="16481">FDSLCVCLCFAVCDIPLYDICDYNVTRDRCKELGCCIYKGVCYEKAVPTYVQVFSALIVIISGAFIITIIYRLVQEKRREKGVSTEKPLSSKSGDKEEAASSSGKAASKVSTAKTSQKSGETEGQDSKTRGLTWLWGMAQRYSLERSCL</sequence>
<reference evidence="3" key="4">
    <citation type="submission" date="2025-08" db="UniProtKB">
        <authorList>
            <consortium name="Ensembl"/>
        </authorList>
    </citation>
    <scope>IDENTIFICATION</scope>
</reference>
<dbReference type="PANTHER" id="PTHR37339:SF1">
    <property type="entry name" value="TESTIS-EXPRESSED PROTEIN 29"/>
    <property type="match status" value="1"/>
</dbReference>
<name>A0A671EVU4_RHIFE</name>
<dbReference type="Proteomes" id="UP000472240">
    <property type="component" value="Chromosome 4"/>
</dbReference>